<evidence type="ECO:0000313" key="5">
    <source>
        <dbReference type="EMBL" id="MEY8773259.1"/>
    </source>
</evidence>
<proteinExistence type="inferred from homology"/>
<dbReference type="InterPro" id="IPR006439">
    <property type="entry name" value="HAD-SF_hydro_IA"/>
</dbReference>
<dbReference type="InterPro" id="IPR036412">
    <property type="entry name" value="HAD-like_sf"/>
</dbReference>
<dbReference type="PANTHER" id="PTHR43316:SF3">
    <property type="entry name" value="HALOACID DEHALOGENASE, TYPE II (AFU_ORTHOLOGUE AFUA_2G07750)-RELATED"/>
    <property type="match status" value="1"/>
</dbReference>
<dbReference type="InterPro" id="IPR006328">
    <property type="entry name" value="2-HAD"/>
</dbReference>
<comment type="function">
    <text evidence="4">Catalyzes the hydrolytic dehalogenation of small (S)-2-haloalkanoic acids to yield the corresponding (R)-2-hydroxyalkanoic acids.</text>
</comment>
<comment type="catalytic activity">
    <reaction evidence="4">
        <text>an (S)-2-haloacid + H2O = a (2R)-2-hydroxycarboxylate + a halide anion + H(+)</text>
        <dbReference type="Rhea" id="RHEA:11192"/>
        <dbReference type="ChEBI" id="CHEBI:15377"/>
        <dbReference type="ChEBI" id="CHEBI:15378"/>
        <dbReference type="ChEBI" id="CHEBI:16042"/>
        <dbReference type="ChEBI" id="CHEBI:58314"/>
        <dbReference type="ChEBI" id="CHEBI:137405"/>
        <dbReference type="EC" id="3.8.1.2"/>
    </reaction>
</comment>
<dbReference type="NCBIfam" id="TIGR01428">
    <property type="entry name" value="HAD_type_II"/>
    <property type="match status" value="1"/>
</dbReference>
<keyword evidence="2" id="KW-0479">Metal-binding</keyword>
<evidence type="ECO:0000256" key="4">
    <source>
        <dbReference type="RuleBase" id="RU368077"/>
    </source>
</evidence>
<protein>
    <recommendedName>
        <fullName evidence="4">(S)-2-haloacid dehalogenase</fullName>
        <ecNumber evidence="4">3.8.1.2</ecNumber>
    </recommendedName>
    <alternativeName>
        <fullName evidence="4">2-haloalkanoic acid dehalogenase</fullName>
    </alternativeName>
    <alternativeName>
        <fullName evidence="4">Halocarboxylic acid halidohydrolase</fullName>
    </alternativeName>
    <alternativeName>
        <fullName evidence="4">L-2-haloacid dehalogenase</fullName>
    </alternativeName>
</protein>
<dbReference type="SFLD" id="SFLDS00003">
    <property type="entry name" value="Haloacid_Dehalogenase"/>
    <property type="match status" value="1"/>
</dbReference>
<dbReference type="Proteomes" id="UP001565243">
    <property type="component" value="Unassembled WGS sequence"/>
</dbReference>
<keyword evidence="3 4" id="KW-0378">Hydrolase</keyword>
<dbReference type="Gene3D" id="3.40.50.1000">
    <property type="entry name" value="HAD superfamily/HAD-like"/>
    <property type="match status" value="1"/>
</dbReference>
<evidence type="ECO:0000256" key="1">
    <source>
        <dbReference type="ARBA" id="ARBA00008106"/>
    </source>
</evidence>
<dbReference type="RefSeq" id="WP_369896925.1">
    <property type="nucleotide sequence ID" value="NZ_JBGFFX010000020.1"/>
</dbReference>
<dbReference type="PANTHER" id="PTHR43316">
    <property type="entry name" value="HYDROLASE, HALOACID DELAHOGENASE-RELATED"/>
    <property type="match status" value="1"/>
</dbReference>
<comment type="similarity">
    <text evidence="1 4">Belongs to the HAD-like hydrolase superfamily. S-2-haloalkanoic acid dehalogenase family.</text>
</comment>
<keyword evidence="6" id="KW-1185">Reference proteome</keyword>
<evidence type="ECO:0000256" key="2">
    <source>
        <dbReference type="ARBA" id="ARBA00022723"/>
    </source>
</evidence>
<dbReference type="SFLD" id="SFLDG01129">
    <property type="entry name" value="C1.5:_HAD__Beta-PGM__Phosphata"/>
    <property type="match status" value="1"/>
</dbReference>
<dbReference type="EMBL" id="JBGFFX010000020">
    <property type="protein sequence ID" value="MEY8773259.1"/>
    <property type="molecule type" value="Genomic_DNA"/>
</dbReference>
<name>A0ABV4EE84_9GAMM</name>
<reference evidence="5 6" key="1">
    <citation type="submission" date="2024-07" db="EMBL/GenBank/DDBJ databases">
        <authorList>
            <person name="Hebao G."/>
        </authorList>
    </citation>
    <scope>NUCLEOTIDE SEQUENCE [LARGE SCALE GENOMIC DNA]</scope>
    <source>
        <strain evidence="5 6">ACCC 02193</strain>
    </source>
</reference>
<comment type="caution">
    <text evidence="5">The sequence shown here is derived from an EMBL/GenBank/DDBJ whole genome shotgun (WGS) entry which is preliminary data.</text>
</comment>
<gene>
    <name evidence="5" type="ORF">AB6T85_22910</name>
</gene>
<dbReference type="Gene3D" id="1.10.150.240">
    <property type="entry name" value="Putative phosphatase, domain 2"/>
    <property type="match status" value="1"/>
</dbReference>
<organism evidence="5 6">
    <name type="scientific">Erwinia aeris</name>
    <dbReference type="NCBI Taxonomy" id="3239803"/>
    <lineage>
        <taxon>Bacteria</taxon>
        <taxon>Pseudomonadati</taxon>
        <taxon>Pseudomonadota</taxon>
        <taxon>Gammaproteobacteria</taxon>
        <taxon>Enterobacterales</taxon>
        <taxon>Erwiniaceae</taxon>
        <taxon>Erwinia</taxon>
    </lineage>
</organism>
<dbReference type="NCBIfam" id="TIGR01493">
    <property type="entry name" value="HAD-SF-IA-v2"/>
    <property type="match status" value="1"/>
</dbReference>
<evidence type="ECO:0000313" key="6">
    <source>
        <dbReference type="Proteomes" id="UP001565243"/>
    </source>
</evidence>
<sequence>MCNKIIVFDVNETLLDTGALNPIFKRVFGDERILRQWFSELIIYSQSLTLSGSYMPFGELAVAVLQMVAEIRGTILSEQDLNEFRQRLATLPAHPDALPALEMLRAAGFRLVTLTNSSTQAGQKVLEQSGLAHFFEKQFSVEEVKRFKPATENYTSVAQRLGVNADLLRLVAAHTWDILGATACGWKGALVARPGNAVLRVGKQPDIVEKDLIAVAHRIIIIDRPE</sequence>
<dbReference type="EC" id="3.8.1.2" evidence="4"/>
<dbReference type="Pfam" id="PF00702">
    <property type="entry name" value="Hydrolase"/>
    <property type="match status" value="1"/>
</dbReference>
<evidence type="ECO:0000256" key="3">
    <source>
        <dbReference type="ARBA" id="ARBA00022801"/>
    </source>
</evidence>
<dbReference type="InterPro" id="IPR023198">
    <property type="entry name" value="PGP-like_dom2"/>
</dbReference>
<dbReference type="SUPFAM" id="SSF56784">
    <property type="entry name" value="HAD-like"/>
    <property type="match status" value="1"/>
</dbReference>
<dbReference type="InterPro" id="IPR051540">
    <property type="entry name" value="S-2-haloacid_dehalogenase"/>
</dbReference>
<dbReference type="PRINTS" id="PR00413">
    <property type="entry name" value="HADHALOGNASE"/>
</dbReference>
<dbReference type="InterPro" id="IPR023214">
    <property type="entry name" value="HAD_sf"/>
</dbReference>
<dbReference type="CDD" id="cd02588">
    <property type="entry name" value="HAD_L2-DEX"/>
    <property type="match status" value="1"/>
</dbReference>
<accession>A0ABV4EE84</accession>